<evidence type="ECO:0000256" key="2">
    <source>
        <dbReference type="ARBA" id="ARBA00022679"/>
    </source>
</evidence>
<dbReference type="GO" id="GO:0005739">
    <property type="term" value="C:mitochondrion"/>
    <property type="evidence" value="ECO:0007669"/>
    <property type="project" value="TreeGrafter"/>
</dbReference>
<dbReference type="InterPro" id="IPR042231">
    <property type="entry name" value="Cho/carn_acyl_trans_2"/>
</dbReference>
<protein>
    <submittedName>
        <fullName evidence="8">Choline/carnitine O-acyltransferase</fullName>
    </submittedName>
</protein>
<dbReference type="InterPro" id="IPR039551">
    <property type="entry name" value="Cho/carn_acyl_trans"/>
</dbReference>
<dbReference type="PANTHER" id="PTHR22589:SF29">
    <property type="entry name" value="MITOCHONDRIAL CARNITINE O-ACETYLTRANSFERASE-RELATED"/>
    <property type="match status" value="1"/>
</dbReference>
<comment type="caution">
    <text evidence="8">The sequence shown here is derived from an EMBL/GenBank/DDBJ whole genome shotgun (WGS) entry which is preliminary data.</text>
</comment>
<evidence type="ECO:0000313" key="8">
    <source>
        <dbReference type="EMBL" id="GJE90046.1"/>
    </source>
</evidence>
<sequence length="745" mass="83032">MAASSPVTKFQDHPQCSRTFARQNELPKLPIPPLEETCARYLRSLEGLQDPRDHEETKRAVEDFLKGDGPQIQQKLIEWAKDKASYIEEFWYESYLSHSDPVVLALNPFFVLENDPTPDRGSQLPRAASLILSSLGFIHDLRAGMLEPDAVRGTPLDMDQYTRLFGTARIPTERGCRMETHPEARHIVVLRRGQFYWFDVLDGENRPVLTEREILRNLQAIVADADQLPVHEVAKNSIGVLSTENRKVWSSLRKALSRNRNNESCLEVIDNALFVVCLDDATPDSLAELCNNFLCGTYELKGGVQIGTCTNRWYDKLQIIITADGAAGINFEHTGVDGHTVLRFAADIFTEGLMLLARSINPSAPTLFHAPLSPFAKSYKPPRHQNQPLPTPSYLIDTAPKKLEWTLYPELRAGIRFAETRLSDLICQNDCQALEFKGYGKNFITSHGFSPDAFVQMAFQAAYYGLYGRIECTYEPAMTKSFLHGRTEAIRTVQPHSVEFVKTFFSDATAPQKVAALRTACQGHVRLTKECSQGLGQDRHLYALYCLLQREREAAAADERPLSPVSSDSGYSGGCGHKAPLPAIFTDAGWAQLSTSILSTSNCGNPALRLFGFGPVAADGYGIGYIIKDDGLSVCASSKHLQTRRFLDTLQGYLQDVQRILVQLHLAANPRPEPFVDHAGVLRDSRTGRPINGRASPDAKEDLFEDGDYMPGYSFFDSGDVELLGRRKRAPAYYNTGKVIPLAEY</sequence>
<dbReference type="FunFam" id="3.30.559.10:FF:000019">
    <property type="entry name" value="Carnitine acetyl transferase"/>
    <property type="match status" value="1"/>
</dbReference>
<evidence type="ECO:0000259" key="7">
    <source>
        <dbReference type="Pfam" id="PF00755"/>
    </source>
</evidence>
<feature type="region of interest" description="Disordered" evidence="6">
    <location>
        <begin position="1"/>
        <end position="24"/>
    </location>
</feature>
<dbReference type="OrthoDB" id="240216at2759"/>
<keyword evidence="2 5" id="KW-0808">Transferase</keyword>
<dbReference type="Gene3D" id="3.30.559.10">
    <property type="entry name" value="Chloramphenicol acetyltransferase-like domain"/>
    <property type="match status" value="1"/>
</dbReference>
<dbReference type="FunFam" id="3.30.559.70:FF:000003">
    <property type="entry name" value="Carnitine acetyl transferase FacC"/>
    <property type="match status" value="1"/>
</dbReference>
<proteinExistence type="inferred from homology"/>
<gene>
    <name evidence="8" type="ORF">PsYK624_061690</name>
</gene>
<dbReference type="FunFam" id="3.30.559.10:FF:000025">
    <property type="entry name" value="Carnitine acetyl transferase"/>
    <property type="match status" value="1"/>
</dbReference>
<dbReference type="InterPro" id="IPR000542">
    <property type="entry name" value="Carn_acyl_trans"/>
</dbReference>
<dbReference type="EMBL" id="BPQB01000015">
    <property type="protein sequence ID" value="GJE90046.1"/>
    <property type="molecule type" value="Genomic_DNA"/>
</dbReference>
<keyword evidence="3 5" id="KW-0012">Acyltransferase</keyword>
<evidence type="ECO:0000313" key="9">
    <source>
        <dbReference type="Proteomes" id="UP000703269"/>
    </source>
</evidence>
<evidence type="ECO:0000256" key="3">
    <source>
        <dbReference type="ARBA" id="ARBA00023315"/>
    </source>
</evidence>
<evidence type="ECO:0000256" key="6">
    <source>
        <dbReference type="SAM" id="MobiDB-lite"/>
    </source>
</evidence>
<dbReference type="Gene3D" id="3.30.559.70">
    <property type="entry name" value="Choline/Carnitine o-acyltransferase, domain 2"/>
    <property type="match status" value="1"/>
</dbReference>
<evidence type="ECO:0000256" key="5">
    <source>
        <dbReference type="RuleBase" id="RU003801"/>
    </source>
</evidence>
<dbReference type="Pfam" id="PF00755">
    <property type="entry name" value="Carn_acyltransf"/>
    <property type="match status" value="1"/>
</dbReference>
<organism evidence="8 9">
    <name type="scientific">Phanerochaete sordida</name>
    <dbReference type="NCBI Taxonomy" id="48140"/>
    <lineage>
        <taxon>Eukaryota</taxon>
        <taxon>Fungi</taxon>
        <taxon>Dikarya</taxon>
        <taxon>Basidiomycota</taxon>
        <taxon>Agaricomycotina</taxon>
        <taxon>Agaricomycetes</taxon>
        <taxon>Polyporales</taxon>
        <taxon>Phanerochaetaceae</taxon>
        <taxon>Phanerochaete</taxon>
    </lineage>
</organism>
<dbReference type="GO" id="GO:0009437">
    <property type="term" value="P:carnitine metabolic process"/>
    <property type="evidence" value="ECO:0007669"/>
    <property type="project" value="TreeGrafter"/>
</dbReference>
<dbReference type="GO" id="GO:0004092">
    <property type="term" value="F:carnitine O-acetyltransferase activity"/>
    <property type="evidence" value="ECO:0007669"/>
    <property type="project" value="TreeGrafter"/>
</dbReference>
<dbReference type="AlphaFoldDB" id="A0A9P3G889"/>
<name>A0A9P3G889_9APHY</name>
<dbReference type="Proteomes" id="UP000703269">
    <property type="component" value="Unassembled WGS sequence"/>
</dbReference>
<comment type="similarity">
    <text evidence="1 5">Belongs to the carnitine/choline acetyltransferase family.</text>
</comment>
<dbReference type="PANTHER" id="PTHR22589">
    <property type="entry name" value="CARNITINE O-ACYLTRANSFERASE"/>
    <property type="match status" value="1"/>
</dbReference>
<feature type="domain" description="Choline/carnitine acyltransferase" evidence="7">
    <location>
        <begin position="29"/>
        <end position="651"/>
    </location>
</feature>
<accession>A0A9P3G889</accession>
<dbReference type="SUPFAM" id="SSF52777">
    <property type="entry name" value="CoA-dependent acyltransferases"/>
    <property type="match status" value="2"/>
</dbReference>
<reference evidence="8 9" key="1">
    <citation type="submission" date="2021-08" db="EMBL/GenBank/DDBJ databases">
        <title>Draft Genome Sequence of Phanerochaete sordida strain YK-624.</title>
        <authorList>
            <person name="Mori T."/>
            <person name="Dohra H."/>
            <person name="Suzuki T."/>
            <person name="Kawagishi H."/>
            <person name="Hirai H."/>
        </authorList>
    </citation>
    <scope>NUCLEOTIDE SEQUENCE [LARGE SCALE GENOMIC DNA]</scope>
    <source>
        <strain evidence="8 9">YK-624</strain>
    </source>
</reference>
<keyword evidence="9" id="KW-1185">Reference proteome</keyword>
<evidence type="ECO:0000256" key="4">
    <source>
        <dbReference type="PIRSR" id="PIRSR600542-1"/>
    </source>
</evidence>
<dbReference type="PROSITE" id="PS00440">
    <property type="entry name" value="ACYLTRANSF_C_2"/>
    <property type="match status" value="1"/>
</dbReference>
<feature type="active site" description="Proton acceptor" evidence="4">
    <location>
        <position position="333"/>
    </location>
</feature>
<dbReference type="InterPro" id="IPR023213">
    <property type="entry name" value="CAT-like_dom_sf"/>
</dbReference>
<evidence type="ECO:0000256" key="1">
    <source>
        <dbReference type="ARBA" id="ARBA00005232"/>
    </source>
</evidence>
<feature type="compositionally biased region" description="Polar residues" evidence="6">
    <location>
        <begin position="1"/>
        <end position="22"/>
    </location>
</feature>